<name>A0A1E7ZC84_9ALTE</name>
<dbReference type="RefSeq" id="WP_070125112.1">
    <property type="nucleotide sequence ID" value="NZ_MDHN01000016.1"/>
</dbReference>
<dbReference type="InterPro" id="IPR045254">
    <property type="entry name" value="Nit1/2_C-N_Hydrolase"/>
</dbReference>
<keyword evidence="4" id="KW-1185">Reference proteome</keyword>
<evidence type="ECO:0000313" key="3">
    <source>
        <dbReference type="EMBL" id="OFC71136.1"/>
    </source>
</evidence>
<dbReference type="CDD" id="cd07572">
    <property type="entry name" value="nit"/>
    <property type="match status" value="1"/>
</dbReference>
<gene>
    <name evidence="3" type="ORF">BFC18_09635</name>
</gene>
<dbReference type="STRING" id="1656094.BFC18_09635"/>
<dbReference type="Pfam" id="PF00795">
    <property type="entry name" value="CN_hydrolase"/>
    <property type="match status" value="1"/>
</dbReference>
<dbReference type="Proteomes" id="UP000175691">
    <property type="component" value="Unassembled WGS sequence"/>
</dbReference>
<dbReference type="PANTHER" id="PTHR23088:SF27">
    <property type="entry name" value="DEAMINATED GLUTATHIONE AMIDASE"/>
    <property type="match status" value="1"/>
</dbReference>
<sequence>MVNVVAIQMTSTPHVDQNLRFVESQLKSLPDPAKVTSLVVLPECFARFGSRDGEQLAIAESKGAGYMQDELSRMAKQYRCYLVAGTIPLKTDDENKFTASSLLYSPEGELMAEYQKIHLFDVAVNDNTGSYLESKYTRHGGKVVVVDTPIGRIGMAVCYDVRFSGLFTAMGDIDILVLPAAFTQRTGEAHWEVLLRSRAIEKQCFVVGAGQTGIHANNRETYGHSMIISPWGEIMAENATDTGIVCAEIDINDRKKLKTNMPVSQHNRFRSQLV</sequence>
<accession>A0A1E7ZC84</accession>
<organism evidence="3 4">
    <name type="scientific">Alteromonas confluentis</name>
    <dbReference type="NCBI Taxonomy" id="1656094"/>
    <lineage>
        <taxon>Bacteria</taxon>
        <taxon>Pseudomonadati</taxon>
        <taxon>Pseudomonadota</taxon>
        <taxon>Gammaproteobacteria</taxon>
        <taxon>Alteromonadales</taxon>
        <taxon>Alteromonadaceae</taxon>
        <taxon>Alteromonas/Salinimonas group</taxon>
        <taxon>Alteromonas</taxon>
    </lineage>
</organism>
<dbReference type="InterPro" id="IPR003010">
    <property type="entry name" value="C-N_Hydrolase"/>
</dbReference>
<evidence type="ECO:0000259" key="2">
    <source>
        <dbReference type="PROSITE" id="PS50263"/>
    </source>
</evidence>
<reference evidence="3 4" key="1">
    <citation type="submission" date="2016-08" db="EMBL/GenBank/DDBJ databases">
        <authorList>
            <person name="Seilhamer J.J."/>
        </authorList>
    </citation>
    <scope>NUCLEOTIDE SEQUENCE [LARGE SCALE GENOMIC DNA]</scope>
    <source>
        <strain evidence="3 4">KCTC 42603</strain>
    </source>
</reference>
<dbReference type="GO" id="GO:0016811">
    <property type="term" value="F:hydrolase activity, acting on carbon-nitrogen (but not peptide) bonds, in linear amides"/>
    <property type="evidence" value="ECO:0007669"/>
    <property type="project" value="InterPro"/>
</dbReference>
<proteinExistence type="predicted"/>
<dbReference type="EMBL" id="MDHN01000016">
    <property type="protein sequence ID" value="OFC71136.1"/>
    <property type="molecule type" value="Genomic_DNA"/>
</dbReference>
<protein>
    <submittedName>
        <fullName evidence="3">Amidohydrolase</fullName>
    </submittedName>
</protein>
<evidence type="ECO:0000256" key="1">
    <source>
        <dbReference type="ARBA" id="ARBA00022801"/>
    </source>
</evidence>
<keyword evidence="1 3" id="KW-0378">Hydrolase</keyword>
<dbReference type="PROSITE" id="PS50263">
    <property type="entry name" value="CN_HYDROLASE"/>
    <property type="match status" value="1"/>
</dbReference>
<feature type="domain" description="CN hydrolase" evidence="2">
    <location>
        <begin position="1"/>
        <end position="251"/>
    </location>
</feature>
<dbReference type="InterPro" id="IPR036526">
    <property type="entry name" value="C-N_Hydrolase_sf"/>
</dbReference>
<dbReference type="Gene3D" id="3.60.110.10">
    <property type="entry name" value="Carbon-nitrogen hydrolase"/>
    <property type="match status" value="1"/>
</dbReference>
<dbReference type="PANTHER" id="PTHR23088">
    <property type="entry name" value="NITRILASE-RELATED"/>
    <property type="match status" value="1"/>
</dbReference>
<dbReference type="OrthoDB" id="9811121at2"/>
<evidence type="ECO:0000313" key="4">
    <source>
        <dbReference type="Proteomes" id="UP000175691"/>
    </source>
</evidence>
<comment type="caution">
    <text evidence="3">The sequence shown here is derived from an EMBL/GenBank/DDBJ whole genome shotgun (WGS) entry which is preliminary data.</text>
</comment>
<dbReference type="AlphaFoldDB" id="A0A1E7ZC84"/>
<dbReference type="SUPFAM" id="SSF56317">
    <property type="entry name" value="Carbon-nitrogen hydrolase"/>
    <property type="match status" value="1"/>
</dbReference>